<evidence type="ECO:0000313" key="6">
    <source>
        <dbReference type="EMBL" id="KAJ7426660.1"/>
    </source>
</evidence>
<keyword evidence="2" id="KW-0812">Transmembrane</keyword>
<accession>A0ABQ9DR54</accession>
<keyword evidence="4" id="KW-0472">Membrane</keyword>
<evidence type="ECO:0000259" key="5">
    <source>
        <dbReference type="PROSITE" id="PS51469"/>
    </source>
</evidence>
<proteinExistence type="predicted"/>
<dbReference type="EMBL" id="WHWB01032175">
    <property type="protein sequence ID" value="KAJ7426660.1"/>
    <property type="molecule type" value="Genomic_DNA"/>
</dbReference>
<feature type="domain" description="SUN" evidence="5">
    <location>
        <begin position="54"/>
        <end position="288"/>
    </location>
</feature>
<comment type="subcellular location">
    <subcellularLocation>
        <location evidence="1">Nucleus inner membrane</location>
    </subcellularLocation>
</comment>
<dbReference type="Pfam" id="PF07738">
    <property type="entry name" value="Sad1_UNC"/>
    <property type="match status" value="1"/>
</dbReference>
<dbReference type="PANTHER" id="PTHR12911:SF24">
    <property type="entry name" value="SUN DOMAIN-CONTAINING PROTEIN 3"/>
    <property type="match status" value="1"/>
</dbReference>
<dbReference type="InterPro" id="IPR045119">
    <property type="entry name" value="SUN1-5"/>
</dbReference>
<comment type="caution">
    <text evidence="6">The sequence shown here is derived from an EMBL/GenBank/DDBJ whole genome shotgun (WGS) entry which is preliminary data.</text>
</comment>
<evidence type="ECO:0000256" key="2">
    <source>
        <dbReference type="ARBA" id="ARBA00022692"/>
    </source>
</evidence>
<gene>
    <name evidence="6" type="ORF">WISP_13985</name>
</gene>
<reference evidence="6" key="1">
    <citation type="submission" date="2019-10" db="EMBL/GenBank/DDBJ databases">
        <authorList>
            <person name="Soares A.E.R."/>
            <person name="Aleixo A."/>
            <person name="Schneider P."/>
            <person name="Miyaki C.Y."/>
            <person name="Schneider M.P."/>
            <person name="Mello C."/>
            <person name="Vasconcelos A.T.R."/>
        </authorList>
    </citation>
    <scope>NUCLEOTIDE SEQUENCE</scope>
    <source>
        <tissue evidence="6">Muscle</tissue>
    </source>
</reference>
<protein>
    <recommendedName>
        <fullName evidence="5">SUN domain-containing protein</fullName>
    </recommendedName>
</protein>
<dbReference type="PROSITE" id="PS51469">
    <property type="entry name" value="SUN"/>
    <property type="match status" value="1"/>
</dbReference>
<name>A0ABQ9DR54_9PASS</name>
<evidence type="ECO:0000256" key="1">
    <source>
        <dbReference type="ARBA" id="ARBA00004540"/>
    </source>
</evidence>
<keyword evidence="3" id="KW-1133">Transmembrane helix</keyword>
<dbReference type="Gene3D" id="2.60.120.260">
    <property type="entry name" value="Galactose-binding domain-like"/>
    <property type="match status" value="1"/>
</dbReference>
<evidence type="ECO:0000256" key="4">
    <source>
        <dbReference type="ARBA" id="ARBA00023136"/>
    </source>
</evidence>
<evidence type="ECO:0000256" key="3">
    <source>
        <dbReference type="ARBA" id="ARBA00022989"/>
    </source>
</evidence>
<dbReference type="Proteomes" id="UP001145742">
    <property type="component" value="Unassembled WGS sequence"/>
</dbReference>
<sequence>MRKRRAPPRRRQEPPRSRLEYEEEVTVAFSSRKRIVQQKKSTKVFVLLFSVALGATIDTQRTSQTYDCKERWICRILRFFWTANPPDIILQPNVSPGRCWSFKGHQGQVVIRLPARVHLAAITVQHITKDVSPSGTVISAPRDIAVFTPSLDPLIQPRMIISHCHTLNPLNPTKTLNHTPKAPNPAPYVFRSTRLLFAHKIHSVDKQHIKESIFPSCTSCVMPPANFWEVEVPHRDKGSCLGSVLGVIILAGRSMVDSYEDICIICLTLGSYPEVPNCVIANCELYTF</sequence>
<evidence type="ECO:0000313" key="7">
    <source>
        <dbReference type="Proteomes" id="UP001145742"/>
    </source>
</evidence>
<keyword evidence="7" id="KW-1185">Reference proteome</keyword>
<organism evidence="6 7">
    <name type="scientific">Willisornis vidua</name>
    <name type="common">Xingu scale-backed antbird</name>
    <dbReference type="NCBI Taxonomy" id="1566151"/>
    <lineage>
        <taxon>Eukaryota</taxon>
        <taxon>Metazoa</taxon>
        <taxon>Chordata</taxon>
        <taxon>Craniata</taxon>
        <taxon>Vertebrata</taxon>
        <taxon>Euteleostomi</taxon>
        <taxon>Archelosauria</taxon>
        <taxon>Archosauria</taxon>
        <taxon>Dinosauria</taxon>
        <taxon>Saurischia</taxon>
        <taxon>Theropoda</taxon>
        <taxon>Coelurosauria</taxon>
        <taxon>Aves</taxon>
        <taxon>Neognathae</taxon>
        <taxon>Neoaves</taxon>
        <taxon>Telluraves</taxon>
        <taxon>Australaves</taxon>
        <taxon>Passeriformes</taxon>
        <taxon>Thamnophilidae</taxon>
        <taxon>Willisornis</taxon>
    </lineage>
</organism>
<dbReference type="PANTHER" id="PTHR12911">
    <property type="entry name" value="SAD1/UNC-84-LIKE PROTEIN-RELATED"/>
    <property type="match status" value="1"/>
</dbReference>
<dbReference type="InterPro" id="IPR012919">
    <property type="entry name" value="SUN_dom"/>
</dbReference>